<dbReference type="Pfam" id="PF07690">
    <property type="entry name" value="MFS_1"/>
    <property type="match status" value="1"/>
</dbReference>
<dbReference type="PANTHER" id="PTHR23504:SF15">
    <property type="entry name" value="MAJOR FACILITATOR SUPERFAMILY (MFS) PROFILE DOMAIN-CONTAINING PROTEIN"/>
    <property type="match status" value="1"/>
</dbReference>
<feature type="transmembrane region" description="Helical" evidence="7">
    <location>
        <begin position="54"/>
        <end position="74"/>
    </location>
</feature>
<name>A0A9P3GPE4_9APHY</name>
<evidence type="ECO:0000313" key="10">
    <source>
        <dbReference type="Proteomes" id="UP000703269"/>
    </source>
</evidence>
<dbReference type="Gene3D" id="1.20.1250.20">
    <property type="entry name" value="MFS general substrate transporter like domains"/>
    <property type="match status" value="1"/>
</dbReference>
<dbReference type="PROSITE" id="PS50850">
    <property type="entry name" value="MFS"/>
    <property type="match status" value="1"/>
</dbReference>
<proteinExistence type="predicted"/>
<protein>
    <submittedName>
        <fullName evidence="9">MFS general substrate transporter</fullName>
    </submittedName>
</protein>
<feature type="region of interest" description="Disordered" evidence="6">
    <location>
        <begin position="1"/>
        <end position="49"/>
    </location>
</feature>
<evidence type="ECO:0000256" key="5">
    <source>
        <dbReference type="ARBA" id="ARBA00023136"/>
    </source>
</evidence>
<comment type="subcellular location">
    <subcellularLocation>
        <location evidence="1">Membrane</location>
        <topology evidence="1">Multi-pass membrane protein</topology>
    </subcellularLocation>
</comment>
<dbReference type="GO" id="GO:0022857">
    <property type="term" value="F:transmembrane transporter activity"/>
    <property type="evidence" value="ECO:0007669"/>
    <property type="project" value="InterPro"/>
</dbReference>
<dbReference type="InterPro" id="IPR036259">
    <property type="entry name" value="MFS_trans_sf"/>
</dbReference>
<sequence length="528" mass="54919">MSREADAYRDPFEYREDSPLLAHDDADSRPRSPAALAGEPPTRARAPPTPLPRAQLAAIYAIKLVVPIASTQALPYVNKMLAGLGVPSERDVGYYSGLLSFAHTAGSFSTIYAWGRLSDWVGRTPVIGFGMLGLALSTLLFGASQSIAMAVAARLLGGVFSGFIGVIHSVVGELSDTSNQATAFPFYDIISALGFVIGPIIGGTFEEPATSFGGWFDNAFFRAYPYVLPCIITCALGVLAALLSVSYLRETHPHKAKLPPPEPTFRVEPAPGEVPAPLAAAEKPPSLRALAALPVLRALCAAQWMLGFVAAAFNVGFVLLAYTPVADGGLGMSPKKIAGALSLMGAVSIALKAALPLALRRWDALAVFRATLLTWPATFALLPLLAALARRAAAAAGPGADFGGGGAGVGGVGSGGVKAEGAPEQAALWLAIGFVLFMSRLGCLAFSIVMILTKDHTPTSFALGTTNSLSELAQMLGVAVGAPFISSIFAFSISHRALLGGQLWVVVICVLSLLGDYAASHMAKHRYA</sequence>
<feature type="transmembrane region" description="Helical" evidence="7">
    <location>
        <begin position="472"/>
        <end position="493"/>
    </location>
</feature>
<evidence type="ECO:0000259" key="8">
    <source>
        <dbReference type="PROSITE" id="PS50850"/>
    </source>
</evidence>
<dbReference type="InterPro" id="IPR011701">
    <property type="entry name" value="MFS"/>
</dbReference>
<organism evidence="9 10">
    <name type="scientific">Phanerochaete sordida</name>
    <dbReference type="NCBI Taxonomy" id="48140"/>
    <lineage>
        <taxon>Eukaryota</taxon>
        <taxon>Fungi</taxon>
        <taxon>Dikarya</taxon>
        <taxon>Basidiomycota</taxon>
        <taxon>Agaricomycotina</taxon>
        <taxon>Agaricomycetes</taxon>
        <taxon>Polyporales</taxon>
        <taxon>Phanerochaetaceae</taxon>
        <taxon>Phanerochaete</taxon>
    </lineage>
</organism>
<evidence type="ECO:0000256" key="4">
    <source>
        <dbReference type="ARBA" id="ARBA00022989"/>
    </source>
</evidence>
<evidence type="ECO:0000256" key="2">
    <source>
        <dbReference type="ARBA" id="ARBA00022448"/>
    </source>
</evidence>
<feature type="compositionally biased region" description="Basic and acidic residues" evidence="6">
    <location>
        <begin position="1"/>
        <end position="30"/>
    </location>
</feature>
<keyword evidence="2" id="KW-0813">Transport</keyword>
<dbReference type="OrthoDB" id="419616at2759"/>
<gene>
    <name evidence="9" type="ORF">PsYK624_132790</name>
</gene>
<keyword evidence="10" id="KW-1185">Reference proteome</keyword>
<dbReference type="InterPro" id="IPR020846">
    <property type="entry name" value="MFS_dom"/>
</dbReference>
<evidence type="ECO:0000256" key="3">
    <source>
        <dbReference type="ARBA" id="ARBA00022692"/>
    </source>
</evidence>
<feature type="transmembrane region" description="Helical" evidence="7">
    <location>
        <begin position="426"/>
        <end position="452"/>
    </location>
</feature>
<feature type="transmembrane region" description="Helical" evidence="7">
    <location>
        <begin position="304"/>
        <end position="325"/>
    </location>
</feature>
<dbReference type="GO" id="GO:0016020">
    <property type="term" value="C:membrane"/>
    <property type="evidence" value="ECO:0007669"/>
    <property type="project" value="UniProtKB-SubCell"/>
</dbReference>
<evidence type="ECO:0000313" key="9">
    <source>
        <dbReference type="EMBL" id="GJE97069.1"/>
    </source>
</evidence>
<feature type="transmembrane region" description="Helical" evidence="7">
    <location>
        <begin position="151"/>
        <end position="171"/>
    </location>
</feature>
<feature type="transmembrane region" description="Helical" evidence="7">
    <location>
        <begin position="366"/>
        <end position="389"/>
    </location>
</feature>
<keyword evidence="3 7" id="KW-0812">Transmembrane</keyword>
<feature type="transmembrane region" description="Helical" evidence="7">
    <location>
        <begin position="94"/>
        <end position="114"/>
    </location>
</feature>
<evidence type="ECO:0000256" key="7">
    <source>
        <dbReference type="SAM" id="Phobius"/>
    </source>
</evidence>
<feature type="transmembrane region" description="Helical" evidence="7">
    <location>
        <begin position="126"/>
        <end position="145"/>
    </location>
</feature>
<feature type="domain" description="Major facilitator superfamily (MFS) profile" evidence="8">
    <location>
        <begin position="55"/>
        <end position="524"/>
    </location>
</feature>
<dbReference type="Proteomes" id="UP000703269">
    <property type="component" value="Unassembled WGS sequence"/>
</dbReference>
<feature type="transmembrane region" description="Helical" evidence="7">
    <location>
        <begin position="337"/>
        <end position="359"/>
    </location>
</feature>
<dbReference type="SUPFAM" id="SSF103473">
    <property type="entry name" value="MFS general substrate transporter"/>
    <property type="match status" value="1"/>
</dbReference>
<dbReference type="PANTHER" id="PTHR23504">
    <property type="entry name" value="MAJOR FACILITATOR SUPERFAMILY DOMAIN-CONTAINING PROTEIN 10"/>
    <property type="match status" value="1"/>
</dbReference>
<evidence type="ECO:0000256" key="1">
    <source>
        <dbReference type="ARBA" id="ARBA00004141"/>
    </source>
</evidence>
<feature type="transmembrane region" description="Helical" evidence="7">
    <location>
        <begin position="499"/>
        <end position="519"/>
    </location>
</feature>
<keyword evidence="5 7" id="KW-0472">Membrane</keyword>
<dbReference type="EMBL" id="BPQB01000067">
    <property type="protein sequence ID" value="GJE97069.1"/>
    <property type="molecule type" value="Genomic_DNA"/>
</dbReference>
<dbReference type="AlphaFoldDB" id="A0A9P3GPE4"/>
<feature type="compositionally biased region" description="Low complexity" evidence="6">
    <location>
        <begin position="40"/>
        <end position="49"/>
    </location>
</feature>
<keyword evidence="4 7" id="KW-1133">Transmembrane helix</keyword>
<comment type="caution">
    <text evidence="9">The sequence shown here is derived from an EMBL/GenBank/DDBJ whole genome shotgun (WGS) entry which is preliminary data.</text>
</comment>
<feature type="transmembrane region" description="Helical" evidence="7">
    <location>
        <begin position="183"/>
        <end position="203"/>
    </location>
</feature>
<feature type="transmembrane region" description="Helical" evidence="7">
    <location>
        <begin position="223"/>
        <end position="248"/>
    </location>
</feature>
<reference evidence="9 10" key="1">
    <citation type="submission" date="2021-08" db="EMBL/GenBank/DDBJ databases">
        <title>Draft Genome Sequence of Phanerochaete sordida strain YK-624.</title>
        <authorList>
            <person name="Mori T."/>
            <person name="Dohra H."/>
            <person name="Suzuki T."/>
            <person name="Kawagishi H."/>
            <person name="Hirai H."/>
        </authorList>
    </citation>
    <scope>NUCLEOTIDE SEQUENCE [LARGE SCALE GENOMIC DNA]</scope>
    <source>
        <strain evidence="9 10">YK-624</strain>
    </source>
</reference>
<accession>A0A9P3GPE4</accession>
<evidence type="ECO:0000256" key="6">
    <source>
        <dbReference type="SAM" id="MobiDB-lite"/>
    </source>
</evidence>